<evidence type="ECO:0000313" key="2">
    <source>
        <dbReference type="EMBL" id="CAB1439388.1"/>
    </source>
</evidence>
<feature type="compositionally biased region" description="Basic and acidic residues" evidence="1">
    <location>
        <begin position="67"/>
        <end position="82"/>
    </location>
</feature>
<accession>A0A9N7UU71</accession>
<gene>
    <name evidence="2" type="ORF">PLEPLA_LOCUS27186</name>
</gene>
<reference evidence="2" key="1">
    <citation type="submission" date="2020-03" db="EMBL/GenBank/DDBJ databases">
        <authorList>
            <person name="Weist P."/>
        </authorList>
    </citation>
    <scope>NUCLEOTIDE SEQUENCE</scope>
</reference>
<organism evidence="2 3">
    <name type="scientific">Pleuronectes platessa</name>
    <name type="common">European plaice</name>
    <dbReference type="NCBI Taxonomy" id="8262"/>
    <lineage>
        <taxon>Eukaryota</taxon>
        <taxon>Metazoa</taxon>
        <taxon>Chordata</taxon>
        <taxon>Craniata</taxon>
        <taxon>Vertebrata</taxon>
        <taxon>Euteleostomi</taxon>
        <taxon>Actinopterygii</taxon>
        <taxon>Neopterygii</taxon>
        <taxon>Teleostei</taxon>
        <taxon>Neoteleostei</taxon>
        <taxon>Acanthomorphata</taxon>
        <taxon>Carangaria</taxon>
        <taxon>Pleuronectiformes</taxon>
        <taxon>Pleuronectoidei</taxon>
        <taxon>Pleuronectidae</taxon>
        <taxon>Pleuronectes</taxon>
    </lineage>
</organism>
<comment type="caution">
    <text evidence="2">The sequence shown here is derived from an EMBL/GenBank/DDBJ whole genome shotgun (WGS) entry which is preliminary data.</text>
</comment>
<name>A0A9N7UU71_PLEPL</name>
<dbReference type="AlphaFoldDB" id="A0A9N7UU71"/>
<sequence>MKELERPKEKEGQTKPRKQHKMCACQRCGHSPLKDYGHSQLNLLRGKVSYCALQDGISVDLWQARQRSRETEETKKEQREGRLPGAGATGGREFKEEDTE</sequence>
<dbReference type="Proteomes" id="UP001153269">
    <property type="component" value="Unassembled WGS sequence"/>
</dbReference>
<proteinExistence type="predicted"/>
<feature type="region of interest" description="Disordered" evidence="1">
    <location>
        <begin position="66"/>
        <end position="100"/>
    </location>
</feature>
<keyword evidence="3" id="KW-1185">Reference proteome</keyword>
<evidence type="ECO:0000313" key="3">
    <source>
        <dbReference type="Proteomes" id="UP001153269"/>
    </source>
</evidence>
<feature type="compositionally biased region" description="Basic and acidic residues" evidence="1">
    <location>
        <begin position="1"/>
        <end position="14"/>
    </location>
</feature>
<dbReference type="EMBL" id="CADEAL010002274">
    <property type="protein sequence ID" value="CAB1439388.1"/>
    <property type="molecule type" value="Genomic_DNA"/>
</dbReference>
<protein>
    <submittedName>
        <fullName evidence="2">Uncharacterized protein</fullName>
    </submittedName>
</protein>
<evidence type="ECO:0000256" key="1">
    <source>
        <dbReference type="SAM" id="MobiDB-lite"/>
    </source>
</evidence>
<feature type="region of interest" description="Disordered" evidence="1">
    <location>
        <begin position="1"/>
        <end position="22"/>
    </location>
</feature>